<keyword evidence="1" id="KW-0472">Membrane</keyword>
<dbReference type="EMBL" id="JACCFO010000001">
    <property type="protein sequence ID" value="NYI96993.1"/>
    <property type="molecule type" value="Genomic_DNA"/>
</dbReference>
<keyword evidence="3" id="KW-1185">Reference proteome</keyword>
<accession>A0A853BP94</accession>
<evidence type="ECO:0000313" key="3">
    <source>
        <dbReference type="Proteomes" id="UP000575985"/>
    </source>
</evidence>
<feature type="transmembrane region" description="Helical" evidence="1">
    <location>
        <begin position="125"/>
        <end position="148"/>
    </location>
</feature>
<sequence>MTARPERPERPGRARRLGLPPLAVLGLAALGLPRAVAHDLDLVGPAVNAVLVFAPLAVWIAAAVLARAPRPLLTLTAVGACYGVLLGAVHLLLWSQGFDSGPPRLGGNLEGALPPAAEAALLRGFAFVSSAVTGTAVGAATGAVAWPLTRLAARRRPR</sequence>
<proteinExistence type="predicted"/>
<keyword evidence="1" id="KW-1133">Transmembrane helix</keyword>
<protein>
    <submittedName>
        <fullName evidence="2">Uncharacterized protein</fullName>
    </submittedName>
</protein>
<feature type="transmembrane region" description="Helical" evidence="1">
    <location>
        <begin position="72"/>
        <end position="94"/>
    </location>
</feature>
<reference evidence="2 3" key="1">
    <citation type="submission" date="2020-07" db="EMBL/GenBank/DDBJ databases">
        <title>Sequencing the genomes of 1000 actinobacteria strains.</title>
        <authorList>
            <person name="Klenk H.-P."/>
        </authorList>
    </citation>
    <scope>NUCLEOTIDE SEQUENCE [LARGE SCALE GENOMIC DNA]</scope>
    <source>
        <strain evidence="2 3">DSM 45927</strain>
    </source>
</reference>
<comment type="caution">
    <text evidence="2">The sequence shown here is derived from an EMBL/GenBank/DDBJ whole genome shotgun (WGS) entry which is preliminary data.</text>
</comment>
<dbReference type="AlphaFoldDB" id="A0A853BP94"/>
<organism evidence="2 3">
    <name type="scientific">Streptomonospora nanhaiensis</name>
    <dbReference type="NCBI Taxonomy" id="1323731"/>
    <lineage>
        <taxon>Bacteria</taxon>
        <taxon>Bacillati</taxon>
        <taxon>Actinomycetota</taxon>
        <taxon>Actinomycetes</taxon>
        <taxon>Streptosporangiales</taxon>
        <taxon>Nocardiopsidaceae</taxon>
        <taxon>Streptomonospora</taxon>
    </lineage>
</organism>
<feature type="transmembrane region" description="Helical" evidence="1">
    <location>
        <begin position="47"/>
        <end position="65"/>
    </location>
</feature>
<dbReference type="RefSeq" id="WP_308118428.1">
    <property type="nucleotide sequence ID" value="NZ_JACCFO010000001.1"/>
</dbReference>
<name>A0A853BP94_9ACTN</name>
<gene>
    <name evidence="2" type="ORF">HNR12_003270</name>
</gene>
<evidence type="ECO:0000256" key="1">
    <source>
        <dbReference type="SAM" id="Phobius"/>
    </source>
</evidence>
<dbReference type="Proteomes" id="UP000575985">
    <property type="component" value="Unassembled WGS sequence"/>
</dbReference>
<keyword evidence="1" id="KW-0812">Transmembrane</keyword>
<evidence type="ECO:0000313" key="2">
    <source>
        <dbReference type="EMBL" id="NYI96993.1"/>
    </source>
</evidence>